<keyword evidence="2" id="KW-1185">Reference proteome</keyword>
<accession>A0AAN8UHE2</accession>
<protein>
    <submittedName>
        <fullName evidence="1">Uncharacterized protein</fullName>
    </submittedName>
</protein>
<evidence type="ECO:0000313" key="2">
    <source>
        <dbReference type="Proteomes" id="UP001371456"/>
    </source>
</evidence>
<comment type="caution">
    <text evidence="1">The sequence shown here is derived from an EMBL/GenBank/DDBJ whole genome shotgun (WGS) entry which is preliminary data.</text>
</comment>
<proteinExistence type="predicted"/>
<dbReference type="Proteomes" id="UP001371456">
    <property type="component" value="Unassembled WGS sequence"/>
</dbReference>
<dbReference type="EMBL" id="JBANQN010000001">
    <property type="protein sequence ID" value="KAK6805542.1"/>
    <property type="molecule type" value="Genomic_DNA"/>
</dbReference>
<dbReference type="AlphaFoldDB" id="A0AAN8UHE2"/>
<evidence type="ECO:0000313" key="1">
    <source>
        <dbReference type="EMBL" id="KAK6805542.1"/>
    </source>
</evidence>
<reference evidence="1 2" key="1">
    <citation type="submission" date="2024-02" db="EMBL/GenBank/DDBJ databases">
        <title>de novo genome assembly of Solanum bulbocastanum strain 11H21.</title>
        <authorList>
            <person name="Hosaka A.J."/>
        </authorList>
    </citation>
    <scope>NUCLEOTIDE SEQUENCE [LARGE SCALE GENOMIC DNA]</scope>
    <source>
        <tissue evidence="1">Young leaves</tissue>
    </source>
</reference>
<sequence length="55" mass="6287">MCINCTEGIIKQVYFRIMINSALSVVIVTRQVPWQFEERESRHLESDCVGAIDGT</sequence>
<name>A0AAN8UHE2_SOLBU</name>
<organism evidence="1 2">
    <name type="scientific">Solanum bulbocastanum</name>
    <name type="common">Wild potato</name>
    <dbReference type="NCBI Taxonomy" id="147425"/>
    <lineage>
        <taxon>Eukaryota</taxon>
        <taxon>Viridiplantae</taxon>
        <taxon>Streptophyta</taxon>
        <taxon>Embryophyta</taxon>
        <taxon>Tracheophyta</taxon>
        <taxon>Spermatophyta</taxon>
        <taxon>Magnoliopsida</taxon>
        <taxon>eudicotyledons</taxon>
        <taxon>Gunneridae</taxon>
        <taxon>Pentapetalae</taxon>
        <taxon>asterids</taxon>
        <taxon>lamiids</taxon>
        <taxon>Solanales</taxon>
        <taxon>Solanaceae</taxon>
        <taxon>Solanoideae</taxon>
        <taxon>Solaneae</taxon>
        <taxon>Solanum</taxon>
    </lineage>
</organism>
<gene>
    <name evidence="1" type="ORF">RDI58_003327</name>
</gene>